<dbReference type="PROSITE" id="PS50005">
    <property type="entry name" value="TPR"/>
    <property type="match status" value="1"/>
</dbReference>
<feature type="compositionally biased region" description="Polar residues" evidence="4">
    <location>
        <begin position="123"/>
        <end position="137"/>
    </location>
</feature>
<reference evidence="6" key="1">
    <citation type="submission" date="2015-09" db="EMBL/GenBank/DDBJ databases">
        <authorList>
            <consortium name="Pathogen Informatics"/>
        </authorList>
    </citation>
    <scope>NUCLEOTIDE SEQUENCE [LARGE SCALE GENOMIC DNA]</scope>
    <source>
        <strain evidence="6">Lake Konstanz</strain>
    </source>
</reference>
<dbReference type="VEuPathDB" id="TriTrypDB:BSAL_17805c"/>
<feature type="region of interest" description="Disordered" evidence="4">
    <location>
        <begin position="1"/>
        <end position="32"/>
    </location>
</feature>
<proteinExistence type="predicted"/>
<keyword evidence="1" id="KW-0677">Repeat</keyword>
<dbReference type="InterPro" id="IPR019734">
    <property type="entry name" value="TPR_rpt"/>
</dbReference>
<dbReference type="OrthoDB" id="2423701at2759"/>
<evidence type="ECO:0000313" key="6">
    <source>
        <dbReference type="Proteomes" id="UP000051952"/>
    </source>
</evidence>
<dbReference type="SMART" id="SM00028">
    <property type="entry name" value="TPR"/>
    <property type="match status" value="1"/>
</dbReference>
<organism evidence="5 6">
    <name type="scientific">Bodo saltans</name>
    <name type="common">Flagellated protozoan</name>
    <dbReference type="NCBI Taxonomy" id="75058"/>
    <lineage>
        <taxon>Eukaryota</taxon>
        <taxon>Discoba</taxon>
        <taxon>Euglenozoa</taxon>
        <taxon>Kinetoplastea</taxon>
        <taxon>Metakinetoplastina</taxon>
        <taxon>Eubodonida</taxon>
        <taxon>Bodonidae</taxon>
        <taxon>Bodo</taxon>
    </lineage>
</organism>
<feature type="repeat" description="TPR" evidence="3">
    <location>
        <begin position="199"/>
        <end position="232"/>
    </location>
</feature>
<sequence length="293" mass="32284">MPSREEFMRQMGISGDDVKDPQDVKTKIPSKAVPLTSVTSNTVSPARMEAVDTAVKKRGYQSYSDELRESSVAPMENPIAPQRAATNNSRADFLRSLGIDNMDAPPPGGASAGRSPENRESRSTASQEYFTRASSNRPAAVCSTDSTEDGPGPRSFMAQPAPDITLGMRKAPKATPGLNDSNFGSNHAVVDRELEGLSVEDIKTMGNKCFENGEYRKSIRLYTRALERDPHNHALYSNRSACYLQAAKQMGIDTRLMALRDADKVIELRPDWFKGYSRKGDALFKLDSKSLRR</sequence>
<evidence type="ECO:0000256" key="4">
    <source>
        <dbReference type="SAM" id="MobiDB-lite"/>
    </source>
</evidence>
<feature type="compositionally biased region" description="Basic and acidic residues" evidence="4">
    <location>
        <begin position="16"/>
        <end position="26"/>
    </location>
</feature>
<protein>
    <submittedName>
        <fullName evidence="5">Uncharacterized protein</fullName>
    </submittedName>
</protein>
<dbReference type="InterPro" id="IPR011990">
    <property type="entry name" value="TPR-like_helical_dom_sf"/>
</dbReference>
<dbReference type="EMBL" id="CYKH01001680">
    <property type="protein sequence ID" value="CUI14832.1"/>
    <property type="molecule type" value="Genomic_DNA"/>
</dbReference>
<keyword evidence="2 3" id="KW-0802">TPR repeat</keyword>
<evidence type="ECO:0000256" key="2">
    <source>
        <dbReference type="ARBA" id="ARBA00022803"/>
    </source>
</evidence>
<dbReference type="GO" id="GO:0051879">
    <property type="term" value="F:Hsp90 protein binding"/>
    <property type="evidence" value="ECO:0007669"/>
    <property type="project" value="TreeGrafter"/>
</dbReference>
<name>A0A0S4KIN5_BODSA</name>
<accession>A0A0S4KIN5</accession>
<gene>
    <name evidence="5" type="ORF">BSAL_17805c</name>
</gene>
<dbReference type="SUPFAM" id="SSF48452">
    <property type="entry name" value="TPR-like"/>
    <property type="match status" value="1"/>
</dbReference>
<dbReference type="PANTHER" id="PTHR22904">
    <property type="entry name" value="TPR REPEAT CONTAINING PROTEIN"/>
    <property type="match status" value="1"/>
</dbReference>
<evidence type="ECO:0000256" key="3">
    <source>
        <dbReference type="PROSITE-ProRule" id="PRU00339"/>
    </source>
</evidence>
<dbReference type="AlphaFoldDB" id="A0A0S4KIN5"/>
<dbReference type="Gene3D" id="1.25.40.10">
    <property type="entry name" value="Tetratricopeptide repeat domain"/>
    <property type="match status" value="1"/>
</dbReference>
<evidence type="ECO:0000313" key="5">
    <source>
        <dbReference type="EMBL" id="CUI14832.1"/>
    </source>
</evidence>
<keyword evidence="6" id="KW-1185">Reference proteome</keyword>
<dbReference type="Proteomes" id="UP000051952">
    <property type="component" value="Unassembled WGS sequence"/>
</dbReference>
<dbReference type="PANTHER" id="PTHR22904:SF534">
    <property type="match status" value="1"/>
</dbReference>
<feature type="region of interest" description="Disordered" evidence="4">
    <location>
        <begin position="67"/>
        <end position="160"/>
    </location>
</feature>
<evidence type="ECO:0000256" key="1">
    <source>
        <dbReference type="ARBA" id="ARBA00022737"/>
    </source>
</evidence>